<evidence type="ECO:0000313" key="3">
    <source>
        <dbReference type="Proteomes" id="UP000184510"/>
    </source>
</evidence>
<dbReference type="Proteomes" id="UP000184510">
    <property type="component" value="Unassembled WGS sequence"/>
</dbReference>
<evidence type="ECO:0000313" key="2">
    <source>
        <dbReference type="EMBL" id="SHI55425.1"/>
    </source>
</evidence>
<feature type="transmembrane region" description="Helical" evidence="1">
    <location>
        <begin position="7"/>
        <end position="30"/>
    </location>
</feature>
<proteinExistence type="predicted"/>
<gene>
    <name evidence="2" type="ORF">SAMN02745181_0375</name>
</gene>
<organism evidence="2 3">
    <name type="scientific">Rubritalea squalenifaciens DSM 18772</name>
    <dbReference type="NCBI Taxonomy" id="1123071"/>
    <lineage>
        <taxon>Bacteria</taxon>
        <taxon>Pseudomonadati</taxon>
        <taxon>Verrucomicrobiota</taxon>
        <taxon>Verrucomicrobiia</taxon>
        <taxon>Verrucomicrobiales</taxon>
        <taxon>Rubritaleaceae</taxon>
        <taxon>Rubritalea</taxon>
    </lineage>
</organism>
<feature type="transmembrane region" description="Helical" evidence="1">
    <location>
        <begin position="42"/>
        <end position="66"/>
    </location>
</feature>
<reference evidence="2 3" key="1">
    <citation type="submission" date="2016-11" db="EMBL/GenBank/DDBJ databases">
        <authorList>
            <person name="Jaros S."/>
            <person name="Januszkiewicz K."/>
            <person name="Wedrychowicz H."/>
        </authorList>
    </citation>
    <scope>NUCLEOTIDE SEQUENCE [LARGE SCALE GENOMIC DNA]</scope>
    <source>
        <strain evidence="2 3">DSM 18772</strain>
    </source>
</reference>
<dbReference type="AlphaFoldDB" id="A0A1M6C302"/>
<accession>A0A1M6C302</accession>
<dbReference type="STRING" id="1123071.SAMN02745181_0375"/>
<keyword evidence="1" id="KW-0472">Membrane</keyword>
<feature type="transmembrane region" description="Helical" evidence="1">
    <location>
        <begin position="78"/>
        <end position="98"/>
    </location>
</feature>
<keyword evidence="1" id="KW-1133">Transmembrane helix</keyword>
<keyword evidence="1" id="KW-0812">Transmembrane</keyword>
<evidence type="ECO:0000256" key="1">
    <source>
        <dbReference type="SAM" id="Phobius"/>
    </source>
</evidence>
<protein>
    <submittedName>
        <fullName evidence="2">Uncharacterized protein</fullName>
    </submittedName>
</protein>
<dbReference type="EMBL" id="FQYR01000002">
    <property type="protein sequence ID" value="SHI55425.1"/>
    <property type="molecule type" value="Genomic_DNA"/>
</dbReference>
<name>A0A1M6C302_9BACT</name>
<sequence>MKIFSRLTYQVSFGITVAALLAVLIGDLFYSDLRAPDLMALAFFPLIWAMVSIAFTIPTCLILLFVPVARAIIRLRLLLANLAGAGLLILLVNGSRAVDAIMRV</sequence>
<dbReference type="InParanoid" id="A0A1M6C302"/>
<dbReference type="RefSeq" id="WP_143157803.1">
    <property type="nucleotide sequence ID" value="NZ_FQYR01000002.1"/>
</dbReference>
<keyword evidence="3" id="KW-1185">Reference proteome</keyword>